<evidence type="ECO:0000313" key="4">
    <source>
        <dbReference type="Proteomes" id="UP000521676"/>
    </source>
</evidence>
<evidence type="ECO:0000313" key="5">
    <source>
        <dbReference type="Proteomes" id="UP001431572"/>
    </source>
</evidence>
<sequence length="208" mass="21671">MNQMSGSTPFKIKYQVADLLVAPKGTSNVLGNLSKGAVVLVIEDSDPYYFKVQLDNGLAGYIYKAAGEIVQGVALSKLPLIDSPAPAEAATKPIATRSANGSSAPTVAARAPRQAAPKSAPASTSSSSSSNSRRESSGPATRVSSASTISVTSAEIAVYDKPGIIGRQIAKMRRGERAGLLSDDGYFFQIQLSTGVIGYIPRYAAEKK</sequence>
<reference evidence="3" key="2">
    <citation type="journal article" date="2024" name="Nature">
        <title>Anoxygenic phototroph of the Chloroflexota uses a type I reaction centre.</title>
        <authorList>
            <person name="Tsuji J.M."/>
            <person name="Shaw N.A."/>
            <person name="Nagashima S."/>
            <person name="Venkiteswaran J.J."/>
            <person name="Schiff S.L."/>
            <person name="Watanabe T."/>
            <person name="Fukui M."/>
            <person name="Hanada S."/>
            <person name="Tank M."/>
            <person name="Neufeld J.D."/>
        </authorList>
    </citation>
    <scope>NUCLEOTIDE SEQUENCE</scope>
    <source>
        <strain evidence="3">L227-S17</strain>
    </source>
</reference>
<proteinExistence type="predicted"/>
<evidence type="ECO:0000313" key="3">
    <source>
        <dbReference type="EMBL" id="WJW66666.1"/>
    </source>
</evidence>
<accession>A0A8T7LV77</accession>
<protein>
    <submittedName>
        <fullName evidence="2">SH3 domain-containing protein</fullName>
    </submittedName>
</protein>
<feature type="region of interest" description="Disordered" evidence="1">
    <location>
        <begin position="92"/>
        <end position="145"/>
    </location>
</feature>
<feature type="compositionally biased region" description="Low complexity" evidence="1">
    <location>
        <begin position="115"/>
        <end position="145"/>
    </location>
</feature>
<evidence type="ECO:0000313" key="2">
    <source>
        <dbReference type="EMBL" id="NWJ44783.1"/>
    </source>
</evidence>
<dbReference type="EMBL" id="CP128399">
    <property type="protein sequence ID" value="WJW66666.1"/>
    <property type="molecule type" value="Genomic_DNA"/>
</dbReference>
<organism evidence="2 4">
    <name type="scientific">Candidatus Chlorohelix allophototropha</name>
    <dbReference type="NCBI Taxonomy" id="3003348"/>
    <lineage>
        <taxon>Bacteria</taxon>
        <taxon>Bacillati</taxon>
        <taxon>Chloroflexota</taxon>
        <taxon>Chloroflexia</taxon>
        <taxon>Candidatus Chloroheliales</taxon>
        <taxon>Candidatus Chloroheliaceae</taxon>
        <taxon>Candidatus Chlorohelix</taxon>
    </lineage>
</organism>
<name>A0A8T7LV77_9CHLR</name>
<evidence type="ECO:0000256" key="1">
    <source>
        <dbReference type="SAM" id="MobiDB-lite"/>
    </source>
</evidence>
<dbReference type="AlphaFoldDB" id="A0A8T7LV77"/>
<gene>
    <name evidence="2" type="ORF">HXX08_02795</name>
    <name evidence="3" type="ORF">OZ401_002478</name>
</gene>
<dbReference type="Proteomes" id="UP000521676">
    <property type="component" value="Unassembled WGS sequence"/>
</dbReference>
<dbReference type="Proteomes" id="UP001431572">
    <property type="component" value="Chromosome 1"/>
</dbReference>
<reference evidence="2 4" key="1">
    <citation type="submission" date="2020-06" db="EMBL/GenBank/DDBJ databases">
        <title>Anoxygenic phototrophic Chloroflexota member uses a Type I reaction center.</title>
        <authorList>
            <person name="Tsuji J.M."/>
            <person name="Shaw N.A."/>
            <person name="Nagashima S."/>
            <person name="Venkiteswaran J."/>
            <person name="Schiff S.L."/>
            <person name="Hanada S."/>
            <person name="Tank M."/>
            <person name="Neufeld J.D."/>
        </authorList>
    </citation>
    <scope>NUCLEOTIDE SEQUENCE [LARGE SCALE GENOMIC DNA]</scope>
    <source>
        <strain evidence="2">L227-S17</strain>
    </source>
</reference>
<dbReference type="EMBL" id="JACATZ010000001">
    <property type="protein sequence ID" value="NWJ44783.1"/>
    <property type="molecule type" value="Genomic_DNA"/>
</dbReference>
<dbReference type="RefSeq" id="WP_341468560.1">
    <property type="nucleotide sequence ID" value="NZ_CP128399.1"/>
</dbReference>
<dbReference type="Gene3D" id="2.30.30.40">
    <property type="entry name" value="SH3 Domains"/>
    <property type="match status" value="1"/>
</dbReference>
<keyword evidence="5" id="KW-1185">Reference proteome</keyword>